<evidence type="ECO:0000256" key="1">
    <source>
        <dbReference type="SAM" id="SignalP"/>
    </source>
</evidence>
<dbReference type="Gene3D" id="3.30.160.710">
    <property type="match status" value="1"/>
</dbReference>
<proteinExistence type="predicted"/>
<dbReference type="Gene3D" id="2.60.40.10">
    <property type="entry name" value="Immunoglobulins"/>
    <property type="match status" value="2"/>
</dbReference>
<dbReference type="InterPro" id="IPR039448">
    <property type="entry name" value="Beta_helix"/>
</dbReference>
<dbReference type="InterPro" id="IPR006626">
    <property type="entry name" value="PbH1"/>
</dbReference>
<feature type="signal peptide" evidence="1">
    <location>
        <begin position="1"/>
        <end position="27"/>
    </location>
</feature>
<dbReference type="Pfam" id="PF13229">
    <property type="entry name" value="Beta_helix"/>
    <property type="match status" value="1"/>
</dbReference>
<dbReference type="EMBL" id="CP032869">
    <property type="protein sequence ID" value="AYL95749.1"/>
    <property type="molecule type" value="Genomic_DNA"/>
</dbReference>
<feature type="domain" description="Secretion system C-terminal sorting" evidence="4">
    <location>
        <begin position="1558"/>
        <end position="1630"/>
    </location>
</feature>
<dbReference type="Gene3D" id="2.160.20.10">
    <property type="entry name" value="Single-stranded right-handed beta-helix, Pectin lyase-like"/>
    <property type="match status" value="1"/>
</dbReference>
<dbReference type="KEGG" id="muh:HYN43_010805"/>
<feature type="domain" description="Right handed beta helix" evidence="2">
    <location>
        <begin position="921"/>
        <end position="1024"/>
    </location>
</feature>
<evidence type="ECO:0000259" key="3">
    <source>
        <dbReference type="Pfam" id="PF18676"/>
    </source>
</evidence>
<dbReference type="OrthoDB" id="1110382at2"/>
<gene>
    <name evidence="5" type="ORF">HYN43_010805</name>
</gene>
<dbReference type="Proteomes" id="UP000270046">
    <property type="component" value="Chromosome"/>
</dbReference>
<protein>
    <submittedName>
        <fullName evidence="5">T9SS C-terminal target domain-containing protein</fullName>
    </submittedName>
</protein>
<name>A0A494VNI9_9SPHI</name>
<dbReference type="SMART" id="SM00710">
    <property type="entry name" value="PbH1"/>
    <property type="match status" value="7"/>
</dbReference>
<dbReference type="InterPro" id="IPR011050">
    <property type="entry name" value="Pectin_lyase_fold/virulence"/>
</dbReference>
<dbReference type="InterPro" id="IPR014756">
    <property type="entry name" value="Ig_E-set"/>
</dbReference>
<dbReference type="InterPro" id="IPR013783">
    <property type="entry name" value="Ig-like_fold"/>
</dbReference>
<reference evidence="5 6" key="1">
    <citation type="submission" date="2018-10" db="EMBL/GenBank/DDBJ databases">
        <title>Genome sequencing of Mucilaginibacter sp. HYN0043.</title>
        <authorList>
            <person name="Kim M."/>
            <person name="Yi H."/>
        </authorList>
    </citation>
    <scope>NUCLEOTIDE SEQUENCE [LARGE SCALE GENOMIC DNA]</scope>
    <source>
        <strain evidence="5 6">HYN0043</strain>
    </source>
</reference>
<dbReference type="RefSeq" id="WP_119409359.1">
    <property type="nucleotide sequence ID" value="NZ_CP032869.1"/>
</dbReference>
<feature type="domain" description="MBG" evidence="3">
    <location>
        <begin position="1157"/>
        <end position="1232"/>
    </location>
</feature>
<evidence type="ECO:0000259" key="2">
    <source>
        <dbReference type="Pfam" id="PF13229"/>
    </source>
</evidence>
<dbReference type="Pfam" id="PF18962">
    <property type="entry name" value="Por_Secre_tail"/>
    <property type="match status" value="1"/>
</dbReference>
<accession>A0A494VNI9</accession>
<keyword evidence="1" id="KW-0732">Signal</keyword>
<dbReference type="CDD" id="cd00603">
    <property type="entry name" value="IPT_PCSR"/>
    <property type="match status" value="1"/>
</dbReference>
<evidence type="ECO:0000259" key="4">
    <source>
        <dbReference type="Pfam" id="PF18962"/>
    </source>
</evidence>
<dbReference type="InterPro" id="IPR026444">
    <property type="entry name" value="Secre_tail"/>
</dbReference>
<evidence type="ECO:0000313" key="6">
    <source>
        <dbReference type="Proteomes" id="UP000270046"/>
    </source>
</evidence>
<dbReference type="SUPFAM" id="SSF81296">
    <property type="entry name" value="E set domains"/>
    <property type="match status" value="1"/>
</dbReference>
<dbReference type="SUPFAM" id="SSF51126">
    <property type="entry name" value="Pectin lyase-like"/>
    <property type="match status" value="2"/>
</dbReference>
<dbReference type="Pfam" id="PF18676">
    <property type="entry name" value="MBG_2"/>
    <property type="match status" value="1"/>
</dbReference>
<organism evidence="5 6">
    <name type="scientific">Mucilaginibacter celer</name>
    <dbReference type="NCBI Taxonomy" id="2305508"/>
    <lineage>
        <taxon>Bacteria</taxon>
        <taxon>Pseudomonadati</taxon>
        <taxon>Bacteroidota</taxon>
        <taxon>Sphingobacteriia</taxon>
        <taxon>Sphingobacteriales</taxon>
        <taxon>Sphingobacteriaceae</taxon>
        <taxon>Mucilaginibacter</taxon>
    </lineage>
</organism>
<dbReference type="InterPro" id="IPR012334">
    <property type="entry name" value="Pectin_lyas_fold"/>
</dbReference>
<evidence type="ECO:0000313" key="5">
    <source>
        <dbReference type="EMBL" id="AYL95749.1"/>
    </source>
</evidence>
<sequence length="1632" mass="175332">MITKISKCAIRCTFLGILLLNSFASNAQQPGDKKKICKQSVPSGWITTHVGDPCEPGLVFGLENYARDIVYYEGLPTGSKLFLSADIKPSGWIKTSKSIGPAIPAIINGKLGTSIYYNNDILKVEGMPTGSKVDMVDDIAPDGWVWTGVKFNPTSIAPQDYYATITRYDGLPPGSTLTILSPFVPIGWVATDMGTTKLGNLSFDTRKIIRLDGLNSIDEITIVGSFPPSGWITIGMGTKVVGNQKVLTRRIKKISTLDPKKEYSFYDGAMPDGWIQTDFGANNTGIGIYNYKLAKNYKNAAPGDKITIIDARPPQGWVTIGVGGRFFISTIYQTRTIEKLEGFDSLNEITIVDEIQPDGWMPVSMGSVFSVATIYETRKIIRTSSMDPTKQYSMATTIPPVGWFITGITTQTVGTRTYEIFKISNYYNMPVGKKITVIDDGFAPTPPPDGWTTISTGKATGLFSVYTTYYITKKQNRINGEVSGTWTKAGNPWVINGEVIIQQDKKLTIGPGVEVQTYSVNDRITVNGTLIANGTATDSILFRGLRNPGDQSRPGGYVTFNATSKNSILNFVSIDKWGDDYQEQNAINILSSSVTITNSMIKNSSFTGINIHDDYVPIITNNNFSGNKTAIETKSENLLNATGNRNANIKLISSTILNNKSTLKNQGPGSYYFFRALYQVNYGSTLTIDPGTEIRWTGNSRAYPDIFNVYGTLIAKGTDKDSIRFTGNDRWRTDMLVSPPGHLLFSDSSKNNVIDHVVIDKMGTAYTEVSGEYGAISTYTPSLTVTNCLIKNSASVGITNDNNGYEAVVTNNSFYNNSKDIVTTLAGSVKTRNNTNAKIVLLDGPVRKNIDLPLPGLNSYYQLRDLITVPQNITLNIAPGTLFDFGNIRGGLNVSGTLKAKGTSQLPIKFVRLKPEAASTGDFGITLNYPSKNSELEYLNIDGGGNINARSGALTVYNQNFMASNLSITNSTYAGIVCTADRPVITKSVIKNNKIGIQSWHCSPTFKDCEISGNIDYGIQTVTNYPDTVDARYVSWGDPSGPFHKTLNPKGKGNQVTDKVWFLPYKVGNKLGQQIQMDSVLTRRYGDADLALNVSVSSGLIPVFKISDPSIASIDAKYNLHIKGAGSTLIQATQKGDATYAPADTVILKLTVNKASLTITADNKARYYGDADPLLTVAYNGFVNGDSPKSLKTLPSISAATTSLSSPGNYPIAVSGAVSPNYDITYVAGTFTIKPAPAPTIASITPGAAIEGSQVTIKGAYFSNASEVSFGDVPAASFKVVSSSVITAVVAKGGSGNVSVTTPSGKGSITGFVFVPMPVISAGGPLDLQSGGSVTLSSAGVAGLTYQWNKDGKPISGANATNFTANQSGSYTLSISNAGVVQTSQPLVVNVVFSLPPDNFKFSNTGVSCKGSTNGSINISAKVALNYTAILNGPATNNKTYNFTDKLVLADLAPGSYNICITAAEQPNYQQCFTSVITEPADLSVYSSITPGTTQLLLSMQGAQTYNISLNDQLVTTSNSQITLKLQPGTNTLKVSTDKLCQGVFQKIITLIKNAPPYPNPFTSTIKLDAGTDLLKNATLIVFDMTNKVVYKRNYAAVSGVIETDLSSLKSGVYILKLACAQKENVYKVIKH</sequence>
<dbReference type="InterPro" id="IPR041286">
    <property type="entry name" value="MBG_2"/>
</dbReference>
<dbReference type="NCBIfam" id="TIGR04183">
    <property type="entry name" value="Por_Secre_tail"/>
    <property type="match status" value="1"/>
</dbReference>
<keyword evidence="6" id="KW-1185">Reference proteome</keyword>
<feature type="chain" id="PRO_5019742483" evidence="1">
    <location>
        <begin position="28"/>
        <end position="1632"/>
    </location>
</feature>